<organism evidence="2 3">
    <name type="scientific">Actinomycetospora chlora</name>
    <dbReference type="NCBI Taxonomy" id="663608"/>
    <lineage>
        <taxon>Bacteria</taxon>
        <taxon>Bacillati</taxon>
        <taxon>Actinomycetota</taxon>
        <taxon>Actinomycetes</taxon>
        <taxon>Pseudonocardiales</taxon>
        <taxon>Pseudonocardiaceae</taxon>
        <taxon>Actinomycetospora</taxon>
    </lineage>
</organism>
<proteinExistence type="predicted"/>
<gene>
    <name evidence="2" type="ORF">GCM10023200_19520</name>
</gene>
<dbReference type="Proteomes" id="UP001500928">
    <property type="component" value="Unassembled WGS sequence"/>
</dbReference>
<comment type="caution">
    <text evidence="2">The sequence shown here is derived from an EMBL/GenBank/DDBJ whole genome shotgun (WGS) entry which is preliminary data.</text>
</comment>
<evidence type="ECO:0000313" key="2">
    <source>
        <dbReference type="EMBL" id="GAA4785666.1"/>
    </source>
</evidence>
<feature type="region of interest" description="Disordered" evidence="1">
    <location>
        <begin position="62"/>
        <end position="118"/>
    </location>
</feature>
<sequence length="118" mass="13085">MTAADQSESRAEQRAREAAERAEWDRLSDVYFAHMNAIAPDQFHCFCGSLDDLRAAVAELDREAARDPARRPTAVRDANRGAAHQDGALQDQARREQLTRWHGDDRDAAHAAGDADAE</sequence>
<dbReference type="RefSeq" id="WP_345413568.1">
    <property type="nucleotide sequence ID" value="NZ_BAABHO010000012.1"/>
</dbReference>
<evidence type="ECO:0000313" key="3">
    <source>
        <dbReference type="Proteomes" id="UP001500928"/>
    </source>
</evidence>
<feature type="compositionally biased region" description="Basic and acidic residues" evidence="1">
    <location>
        <begin position="92"/>
        <end position="109"/>
    </location>
</feature>
<accession>A0ABP9AUR4</accession>
<feature type="compositionally biased region" description="Basic and acidic residues" evidence="1">
    <location>
        <begin position="7"/>
        <end position="20"/>
    </location>
</feature>
<keyword evidence="3" id="KW-1185">Reference proteome</keyword>
<protein>
    <submittedName>
        <fullName evidence="2">Uncharacterized protein</fullName>
    </submittedName>
</protein>
<dbReference type="EMBL" id="BAABHO010000012">
    <property type="protein sequence ID" value="GAA4785666.1"/>
    <property type="molecule type" value="Genomic_DNA"/>
</dbReference>
<reference evidence="3" key="1">
    <citation type="journal article" date="2019" name="Int. J. Syst. Evol. Microbiol.">
        <title>The Global Catalogue of Microorganisms (GCM) 10K type strain sequencing project: providing services to taxonomists for standard genome sequencing and annotation.</title>
        <authorList>
            <consortium name="The Broad Institute Genomics Platform"/>
            <consortium name="The Broad Institute Genome Sequencing Center for Infectious Disease"/>
            <person name="Wu L."/>
            <person name="Ma J."/>
        </authorList>
    </citation>
    <scope>NUCLEOTIDE SEQUENCE [LARGE SCALE GENOMIC DNA]</scope>
    <source>
        <strain evidence="3">JCM 17979</strain>
    </source>
</reference>
<feature type="region of interest" description="Disordered" evidence="1">
    <location>
        <begin position="1"/>
        <end position="20"/>
    </location>
</feature>
<name>A0ABP9AUR4_9PSEU</name>
<evidence type="ECO:0000256" key="1">
    <source>
        <dbReference type="SAM" id="MobiDB-lite"/>
    </source>
</evidence>